<sequence length="154" mass="16992">MIESPQIIQTSAQLAAIIPITVPRDQIGEAMMPGLTEIMTAVKAQGIGPAGAWFTHHLRIEPEIFDFEICVPVTAPVKPVGRVIPGIWPSMRVIRTVYHGPYEGMGDAWGEFEAWIETQGLKGTQDLWERYLVGPEVGPDGGLYRTELNRPLAE</sequence>
<gene>
    <name evidence="2" type="ORF">DES53_104383</name>
</gene>
<dbReference type="InterPro" id="IPR029442">
    <property type="entry name" value="GyrI-like"/>
</dbReference>
<dbReference type="InterPro" id="IPR011256">
    <property type="entry name" value="Reg_factor_effector_dom_sf"/>
</dbReference>
<keyword evidence="3" id="KW-1185">Reference proteome</keyword>
<dbReference type="EMBL" id="QNRR01000004">
    <property type="protein sequence ID" value="RBP44562.1"/>
    <property type="molecule type" value="Genomic_DNA"/>
</dbReference>
<evidence type="ECO:0000313" key="3">
    <source>
        <dbReference type="Proteomes" id="UP000253426"/>
    </source>
</evidence>
<dbReference type="OrthoDB" id="795001at2"/>
<protein>
    <submittedName>
        <fullName evidence="2">Effector-binding domain-containing protein</fullName>
    </submittedName>
</protein>
<dbReference type="SMART" id="SM00871">
    <property type="entry name" value="AraC_E_bind"/>
    <property type="match status" value="1"/>
</dbReference>
<comment type="caution">
    <text evidence="2">The sequence shown here is derived from an EMBL/GenBank/DDBJ whole genome shotgun (WGS) entry which is preliminary data.</text>
</comment>
<evidence type="ECO:0000259" key="1">
    <source>
        <dbReference type="SMART" id="SM00871"/>
    </source>
</evidence>
<evidence type="ECO:0000313" key="2">
    <source>
        <dbReference type="EMBL" id="RBP44562.1"/>
    </source>
</evidence>
<name>A0A366HN10_9BACT</name>
<dbReference type="Proteomes" id="UP000253426">
    <property type="component" value="Unassembled WGS sequence"/>
</dbReference>
<proteinExistence type="predicted"/>
<dbReference type="InterPro" id="IPR010499">
    <property type="entry name" value="AraC_E-bd"/>
</dbReference>
<dbReference type="RefSeq" id="WP_113958953.1">
    <property type="nucleotide sequence ID" value="NZ_QNRR01000004.1"/>
</dbReference>
<reference evidence="2 3" key="1">
    <citation type="submission" date="2018-06" db="EMBL/GenBank/DDBJ databases">
        <title>Genomic Encyclopedia of Type Strains, Phase IV (KMG-IV): sequencing the most valuable type-strain genomes for metagenomic binning, comparative biology and taxonomic classification.</title>
        <authorList>
            <person name="Goeker M."/>
        </authorList>
    </citation>
    <scope>NUCLEOTIDE SEQUENCE [LARGE SCALE GENOMIC DNA]</scope>
    <source>
        <strain evidence="2 3">DSM 25532</strain>
    </source>
</reference>
<accession>A0A366HN10</accession>
<dbReference type="Gene3D" id="3.20.80.10">
    <property type="entry name" value="Regulatory factor, effector binding domain"/>
    <property type="match status" value="1"/>
</dbReference>
<organism evidence="2 3">
    <name type="scientific">Roseimicrobium gellanilyticum</name>
    <dbReference type="NCBI Taxonomy" id="748857"/>
    <lineage>
        <taxon>Bacteria</taxon>
        <taxon>Pseudomonadati</taxon>
        <taxon>Verrucomicrobiota</taxon>
        <taxon>Verrucomicrobiia</taxon>
        <taxon>Verrucomicrobiales</taxon>
        <taxon>Verrucomicrobiaceae</taxon>
        <taxon>Roseimicrobium</taxon>
    </lineage>
</organism>
<dbReference type="SUPFAM" id="SSF55136">
    <property type="entry name" value="Probable bacterial effector-binding domain"/>
    <property type="match status" value="1"/>
</dbReference>
<feature type="domain" description="AraC effector-binding" evidence="1">
    <location>
        <begin position="3"/>
        <end position="153"/>
    </location>
</feature>
<dbReference type="Pfam" id="PF06445">
    <property type="entry name" value="GyrI-like"/>
    <property type="match status" value="1"/>
</dbReference>
<dbReference type="AlphaFoldDB" id="A0A366HN10"/>